<accession>A0AAN9QK70</accession>
<reference evidence="1 2" key="1">
    <citation type="submission" date="2024-01" db="EMBL/GenBank/DDBJ databases">
        <title>The genomes of 5 underutilized Papilionoideae crops provide insights into root nodulation and disease resistanc.</title>
        <authorList>
            <person name="Jiang F."/>
        </authorList>
    </citation>
    <scope>NUCLEOTIDE SEQUENCE [LARGE SCALE GENOMIC DNA]</scope>
    <source>
        <strain evidence="1">LVBAO_FW01</strain>
        <tissue evidence="1">Leaves</tissue>
    </source>
</reference>
<comment type="caution">
    <text evidence="1">The sequence shown here is derived from an EMBL/GenBank/DDBJ whole genome shotgun (WGS) entry which is preliminary data.</text>
</comment>
<dbReference type="Proteomes" id="UP001367508">
    <property type="component" value="Unassembled WGS sequence"/>
</dbReference>
<sequence>MRKTIGNDIRICLQRPRDQTRGDEHEILRCDLRGDEHEIPRGDLCGDEQEILHDGDRLILRDEHEIQRADDRVILCGDQHDDDLRPLLDHR</sequence>
<evidence type="ECO:0000313" key="2">
    <source>
        <dbReference type="Proteomes" id="UP001367508"/>
    </source>
</evidence>
<keyword evidence="2" id="KW-1185">Reference proteome</keyword>
<dbReference type="AlphaFoldDB" id="A0AAN9QK70"/>
<protein>
    <submittedName>
        <fullName evidence="1">Uncharacterized protein</fullName>
    </submittedName>
</protein>
<proteinExistence type="predicted"/>
<dbReference type="EMBL" id="JAYMYQ010000004">
    <property type="protein sequence ID" value="KAK7338464.1"/>
    <property type="molecule type" value="Genomic_DNA"/>
</dbReference>
<name>A0AAN9QK70_CANGL</name>
<evidence type="ECO:0000313" key="1">
    <source>
        <dbReference type="EMBL" id="KAK7338464.1"/>
    </source>
</evidence>
<gene>
    <name evidence="1" type="ORF">VNO77_19074</name>
</gene>
<organism evidence="1 2">
    <name type="scientific">Canavalia gladiata</name>
    <name type="common">Sword bean</name>
    <name type="synonym">Dolichos gladiatus</name>
    <dbReference type="NCBI Taxonomy" id="3824"/>
    <lineage>
        <taxon>Eukaryota</taxon>
        <taxon>Viridiplantae</taxon>
        <taxon>Streptophyta</taxon>
        <taxon>Embryophyta</taxon>
        <taxon>Tracheophyta</taxon>
        <taxon>Spermatophyta</taxon>
        <taxon>Magnoliopsida</taxon>
        <taxon>eudicotyledons</taxon>
        <taxon>Gunneridae</taxon>
        <taxon>Pentapetalae</taxon>
        <taxon>rosids</taxon>
        <taxon>fabids</taxon>
        <taxon>Fabales</taxon>
        <taxon>Fabaceae</taxon>
        <taxon>Papilionoideae</taxon>
        <taxon>50 kb inversion clade</taxon>
        <taxon>NPAAA clade</taxon>
        <taxon>indigoferoid/millettioid clade</taxon>
        <taxon>Phaseoleae</taxon>
        <taxon>Canavalia</taxon>
    </lineage>
</organism>